<dbReference type="EMBL" id="CP025066">
    <property type="protein sequence ID" value="AUX07994.1"/>
    <property type="molecule type" value="Genomic_DNA"/>
</dbReference>
<reference evidence="3" key="1">
    <citation type="submission" date="2017-11" db="EMBL/GenBank/DDBJ databases">
        <title>Phenotypic and genomic properties of facultatively anaerobic sulfur-reducing natronoarchaea from hypersaline soda lakes.</title>
        <authorList>
            <person name="Sorokin D.Y."/>
            <person name="Kublanov I.V."/>
            <person name="Roman P."/>
            <person name="Sinninghe Damste J.S."/>
            <person name="Golyshin P.N."/>
            <person name="Rojo D."/>
            <person name="Ciordia S."/>
            <person name="Mena M.D.C."/>
            <person name="Ferrer M."/>
            <person name="Messina E."/>
            <person name="Smedile F."/>
            <person name="La Spada G."/>
            <person name="La Cono V."/>
            <person name="Yakimov M.M."/>
        </authorList>
    </citation>
    <scope>NUCLEOTIDE SEQUENCE [LARGE SCALE GENOMIC DNA]</scope>
    <source>
        <strain evidence="3">AArc-Sl</strain>
    </source>
</reference>
<protein>
    <submittedName>
        <fullName evidence="2">Uncharacterized protein</fullName>
    </submittedName>
</protein>
<keyword evidence="3" id="KW-1185">Reference proteome</keyword>
<dbReference type="AlphaFoldDB" id="A0A343TFX2"/>
<organism evidence="2 3">
    <name type="scientific">Halalkaliarchaeum desulfuricum</name>
    <dbReference type="NCBI Taxonomy" id="2055893"/>
    <lineage>
        <taxon>Archaea</taxon>
        <taxon>Methanobacteriati</taxon>
        <taxon>Methanobacteriota</taxon>
        <taxon>Stenosarchaea group</taxon>
        <taxon>Halobacteria</taxon>
        <taxon>Halobacteriales</taxon>
        <taxon>Haloferacaceae</taxon>
        <taxon>Halalkaliarchaeum</taxon>
    </lineage>
</organism>
<keyword evidence="1" id="KW-1133">Transmembrane helix</keyword>
<sequence length="57" mass="6382">MIERVRSAVMLAVHQLTVAVGIVLFPIALLANRIGLRFPLHRLLQEVQTVSEETTDD</sequence>
<keyword evidence="1" id="KW-0812">Transmembrane</keyword>
<name>A0A343TFX2_9EURY</name>
<gene>
    <name evidence="2" type="ORF">AArcSl_0340</name>
</gene>
<keyword evidence="1" id="KW-0472">Membrane</keyword>
<dbReference type="Proteomes" id="UP000263012">
    <property type="component" value="Chromosome"/>
</dbReference>
<proteinExistence type="predicted"/>
<dbReference type="GeneID" id="59467420"/>
<evidence type="ECO:0000256" key="1">
    <source>
        <dbReference type="SAM" id="Phobius"/>
    </source>
</evidence>
<evidence type="ECO:0000313" key="2">
    <source>
        <dbReference type="EMBL" id="AUX07994.1"/>
    </source>
</evidence>
<accession>A0A343TFX2</accession>
<dbReference type="KEGG" id="hdf:AArcSl_0340"/>
<dbReference type="RefSeq" id="WP_193588489.1">
    <property type="nucleotide sequence ID" value="NZ_CP025066.1"/>
</dbReference>
<evidence type="ECO:0000313" key="3">
    <source>
        <dbReference type="Proteomes" id="UP000263012"/>
    </source>
</evidence>
<dbReference type="OrthoDB" id="166747at2157"/>
<feature type="transmembrane region" description="Helical" evidence="1">
    <location>
        <begin position="12"/>
        <end position="32"/>
    </location>
</feature>